<dbReference type="GO" id="GO:0006364">
    <property type="term" value="P:rRNA processing"/>
    <property type="evidence" value="ECO:0007669"/>
    <property type="project" value="TreeGrafter"/>
</dbReference>
<dbReference type="InterPro" id="IPR043141">
    <property type="entry name" value="Ribosomal_uL10-like_sf"/>
</dbReference>
<dbReference type="PANTHER" id="PTHR45841">
    <property type="entry name" value="MRNA TURNOVER PROTEIN 4 MRTO4"/>
    <property type="match status" value="1"/>
</dbReference>
<keyword evidence="5 6" id="KW-0539">Nucleus</keyword>
<dbReference type="CDD" id="cd05796">
    <property type="entry name" value="Ribosomal_P0_like"/>
    <property type="match status" value="1"/>
</dbReference>
<protein>
    <recommendedName>
        <fullName evidence="6">Ribosome assembly factor mrt4</fullName>
    </recommendedName>
</protein>
<dbReference type="STRING" id="1507870.A0A1V8TST4"/>
<organism evidence="8 9">
    <name type="scientific">Cryoendolithus antarcticus</name>
    <dbReference type="NCBI Taxonomy" id="1507870"/>
    <lineage>
        <taxon>Eukaryota</taxon>
        <taxon>Fungi</taxon>
        <taxon>Dikarya</taxon>
        <taxon>Ascomycota</taxon>
        <taxon>Pezizomycotina</taxon>
        <taxon>Dothideomycetes</taxon>
        <taxon>Dothideomycetidae</taxon>
        <taxon>Cladosporiales</taxon>
        <taxon>Cladosporiaceae</taxon>
        <taxon>Cryoendolithus</taxon>
    </lineage>
</organism>
<dbReference type="InterPro" id="IPR051742">
    <property type="entry name" value="Ribosome_Assembly_uL10"/>
</dbReference>
<dbReference type="FunFam" id="3.30.70.1730:FF:000005">
    <property type="entry name" value="Ribosome assembly factor mrt4"/>
    <property type="match status" value="1"/>
</dbReference>
<dbReference type="GO" id="GO:0000027">
    <property type="term" value="P:ribosomal large subunit assembly"/>
    <property type="evidence" value="ECO:0007669"/>
    <property type="project" value="InterPro"/>
</dbReference>
<evidence type="ECO:0000256" key="1">
    <source>
        <dbReference type="ARBA" id="ARBA00004046"/>
    </source>
</evidence>
<dbReference type="EMBL" id="NAJO01000002">
    <property type="protein sequence ID" value="OQO14413.1"/>
    <property type="molecule type" value="Genomic_DNA"/>
</dbReference>
<dbReference type="AlphaFoldDB" id="A0A1V8TST4"/>
<comment type="function">
    <text evidence="1 6">Component of the ribosome assembly machinery. Nuclear paralog of the ribosomal protein P0, it binds pre-60S subunits at an early stage of assembly in the nucleolus, and is replaced by P0 in cytoplasmic pre-60S subunits and mature 80S ribosomes.</text>
</comment>
<dbReference type="Pfam" id="PF17777">
    <property type="entry name" value="RL10P_insert"/>
    <property type="match status" value="1"/>
</dbReference>
<dbReference type="InterPro" id="IPR040637">
    <property type="entry name" value="Ribosomal_uL10-like_insert"/>
</dbReference>
<keyword evidence="6" id="KW-0690">Ribosome biogenesis</keyword>
<dbReference type="GO" id="GO:0005737">
    <property type="term" value="C:cytoplasm"/>
    <property type="evidence" value="ECO:0007669"/>
    <property type="project" value="UniProtKB-SubCell"/>
</dbReference>
<dbReference type="Gene3D" id="3.90.105.20">
    <property type="match status" value="1"/>
</dbReference>
<dbReference type="InterPro" id="IPR043164">
    <property type="entry name" value="Ribosomal_uL10-like_insert_sf"/>
</dbReference>
<evidence type="ECO:0000256" key="6">
    <source>
        <dbReference type="RuleBase" id="RU364039"/>
    </source>
</evidence>
<gene>
    <name evidence="8" type="ORF">B0A48_01290</name>
</gene>
<dbReference type="GO" id="GO:0005730">
    <property type="term" value="C:nucleolus"/>
    <property type="evidence" value="ECO:0007669"/>
    <property type="project" value="UniProtKB-SubCell"/>
</dbReference>
<proteinExistence type="inferred from homology"/>
<comment type="subcellular location">
    <subcellularLocation>
        <location evidence="6">Cytoplasm</location>
    </subcellularLocation>
    <subcellularLocation>
        <location evidence="6">Nucleus</location>
        <location evidence="6">Nucleolus</location>
    </subcellularLocation>
</comment>
<name>A0A1V8TST4_9PEZI</name>
<accession>A0A1V8TST4</accession>
<evidence type="ECO:0000256" key="5">
    <source>
        <dbReference type="ARBA" id="ARBA00023242"/>
    </source>
</evidence>
<evidence type="ECO:0000256" key="2">
    <source>
        <dbReference type="ARBA" id="ARBA00008889"/>
    </source>
</evidence>
<sequence>MPKSKRQKLIHTSTTPKLPPRQRSATLFTAIRASLDQYTHVFLFSVDNMRNTYLKDVRQHFSDSRLYFGKTKVMAKALGLTPSEEYAPGLSELGGMLKGSVGILLSNRPVEEVLEWFSDFVELDFARAGAVANRTFTVPAGVVHSTGGQQAEEDDVPLPHSLEVTLRKWGMTNTRLDKGKVVLDADYTVCTEDEVLDSQQTAILKLFGVAMAEFRVRVVAHWSAATGEVTTVEEDAGVESMEEA</sequence>
<dbReference type="Proteomes" id="UP000192596">
    <property type="component" value="Unassembled WGS sequence"/>
</dbReference>
<evidence type="ECO:0000313" key="9">
    <source>
        <dbReference type="Proteomes" id="UP000192596"/>
    </source>
</evidence>
<comment type="similarity">
    <text evidence="2 6">Belongs to the universal ribosomal protein uL10 family.</text>
</comment>
<dbReference type="Pfam" id="PF00466">
    <property type="entry name" value="Ribosomal_L10"/>
    <property type="match status" value="1"/>
</dbReference>
<comment type="caution">
    <text evidence="8">The sequence shown here is derived from an EMBL/GenBank/DDBJ whole genome shotgun (WGS) entry which is preliminary data.</text>
</comment>
<evidence type="ECO:0000259" key="7">
    <source>
        <dbReference type="Pfam" id="PF17777"/>
    </source>
</evidence>
<dbReference type="GO" id="GO:0003723">
    <property type="term" value="F:RNA binding"/>
    <property type="evidence" value="ECO:0007669"/>
    <property type="project" value="TreeGrafter"/>
</dbReference>
<dbReference type="InterPro" id="IPR001790">
    <property type="entry name" value="Ribosomal_uL10"/>
</dbReference>
<evidence type="ECO:0000256" key="3">
    <source>
        <dbReference type="ARBA" id="ARBA00011117"/>
    </source>
</evidence>
<evidence type="ECO:0000256" key="4">
    <source>
        <dbReference type="ARBA" id="ARBA00022490"/>
    </source>
</evidence>
<comment type="subunit">
    <text evidence="3 6">Associates with the pre-60S ribosomal particle.</text>
</comment>
<dbReference type="OrthoDB" id="10262308at2759"/>
<dbReference type="FunCoup" id="A0A1V8TST4">
    <property type="interactions" value="1943"/>
</dbReference>
<dbReference type="GO" id="GO:0000956">
    <property type="term" value="P:nuclear-transcribed mRNA catabolic process"/>
    <property type="evidence" value="ECO:0007669"/>
    <property type="project" value="TreeGrafter"/>
</dbReference>
<feature type="domain" description="Large ribosomal subunit protein uL10-like insertion" evidence="7">
    <location>
        <begin position="126"/>
        <end position="209"/>
    </location>
</feature>
<evidence type="ECO:0000313" key="8">
    <source>
        <dbReference type="EMBL" id="OQO14413.1"/>
    </source>
</evidence>
<dbReference type="PANTHER" id="PTHR45841:SF1">
    <property type="entry name" value="MRNA TURNOVER PROTEIN 4 HOMOLOG"/>
    <property type="match status" value="1"/>
</dbReference>
<dbReference type="InterPro" id="IPR033867">
    <property type="entry name" value="Mrt4"/>
</dbReference>
<dbReference type="SUPFAM" id="SSF160369">
    <property type="entry name" value="Ribosomal protein L10-like"/>
    <property type="match status" value="1"/>
</dbReference>
<dbReference type="FunFam" id="3.90.105.20:FF:000003">
    <property type="entry name" value="Ribosome assembly factor mrt4"/>
    <property type="match status" value="1"/>
</dbReference>
<dbReference type="Gene3D" id="3.30.70.1730">
    <property type="match status" value="1"/>
</dbReference>
<keyword evidence="4 6" id="KW-0963">Cytoplasm</keyword>
<keyword evidence="9" id="KW-1185">Reference proteome</keyword>
<dbReference type="GO" id="GO:0030687">
    <property type="term" value="C:preribosome, large subunit precursor"/>
    <property type="evidence" value="ECO:0007669"/>
    <property type="project" value="TreeGrafter"/>
</dbReference>
<dbReference type="InParanoid" id="A0A1V8TST4"/>
<reference evidence="9" key="1">
    <citation type="submission" date="2017-03" db="EMBL/GenBank/DDBJ databases">
        <title>Genomes of endolithic fungi from Antarctica.</title>
        <authorList>
            <person name="Coleine C."/>
            <person name="Masonjones S."/>
            <person name="Stajich J.E."/>
        </authorList>
    </citation>
    <scope>NUCLEOTIDE SEQUENCE [LARGE SCALE GENOMIC DNA]</scope>
    <source>
        <strain evidence="9">CCFEE 5527</strain>
    </source>
</reference>